<dbReference type="Proteomes" id="UP000007954">
    <property type="component" value="Chromosome"/>
</dbReference>
<accession>G0LH21</accession>
<feature type="domain" description="Beta-Casp" evidence="4">
    <location>
        <begin position="240"/>
        <end position="372"/>
    </location>
</feature>
<dbReference type="Pfam" id="PF07521">
    <property type="entry name" value="RMMBL"/>
    <property type="match status" value="1"/>
</dbReference>
<dbReference type="InterPro" id="IPR022712">
    <property type="entry name" value="Beta_Casp"/>
</dbReference>
<dbReference type="InterPro" id="IPR001279">
    <property type="entry name" value="Metallo-B-lactamas"/>
</dbReference>
<dbReference type="SUPFAM" id="SSF56281">
    <property type="entry name" value="Metallo-hydrolase/oxidoreductase"/>
    <property type="match status" value="1"/>
</dbReference>
<dbReference type="SMART" id="SM00849">
    <property type="entry name" value="Lactamase_B"/>
    <property type="match status" value="1"/>
</dbReference>
<sequence>MSDLIVTPRGGGDEVGRSCYHLQAGDYDYFIDCGLKQSETPEYPLFEDVSQGQIDAVFITHAHIDHIGGLPVAEHHGLLDDDASIFMTRPTNALASILLHDSLQIHKQETAELNQPQQFTATDIEQVLSRIMTIGYDRNQHLNITYECGDAAHLLGSVWIAIEYNDRCIVFSGDLGGRSAHLGDIDDPPEADELFLESTYGETLQHRSFTDARTELYQQAKQALASGIPVLIPTFAVGRAQEILQIFRERETDLRNAVNGEPSIIYDGMITDSMSVYEVFCQDAFMSESMLNYRINSGDVEPFTPECARTPDTMDEREQLLTGDEASIVIAPSGMLTGGWSPYYLRDLTRHYENARVLFIGYQAQGTPGRRLIEASGDIADVHVTALPASEDYDPVTGEFAFQDQEIHVPTEWIHEIGGMSAHAGANDLLSFARQVNPQGISLIHGPPNAAAHLQEYLSDNTTASTIQVAQHLEPIPIETERGNGDEQPALDSVPTSASTSNSGIKDSDIEEVRQRQERLEAELETLRDKIEYLIEKG</sequence>
<dbReference type="Pfam" id="PF10996">
    <property type="entry name" value="Beta-Casp"/>
    <property type="match status" value="1"/>
</dbReference>
<dbReference type="GO" id="GO:0004521">
    <property type="term" value="F:RNA endonuclease activity"/>
    <property type="evidence" value="ECO:0007669"/>
    <property type="project" value="TreeGrafter"/>
</dbReference>
<name>G0LH21_HALWC</name>
<evidence type="ECO:0000256" key="2">
    <source>
        <dbReference type="SAM" id="MobiDB-lite"/>
    </source>
</evidence>
<dbReference type="KEGG" id="hwc:Hqrw_2158"/>
<dbReference type="AlphaFoldDB" id="G0LH21"/>
<dbReference type="Gene3D" id="3.60.15.10">
    <property type="entry name" value="Ribonuclease Z/Hydroxyacylglutathione hydrolase-like"/>
    <property type="match status" value="1"/>
</dbReference>
<organism evidence="5 6">
    <name type="scientific">Haloquadratum walsbyi (strain DSM 16854 / JCM 12705 / C23)</name>
    <dbReference type="NCBI Taxonomy" id="768065"/>
    <lineage>
        <taxon>Archaea</taxon>
        <taxon>Methanobacteriati</taxon>
        <taxon>Methanobacteriota</taxon>
        <taxon>Stenosarchaea group</taxon>
        <taxon>Halobacteria</taxon>
        <taxon>Halobacteriales</taxon>
        <taxon>Haloferacaceae</taxon>
        <taxon>Haloquadratum</taxon>
    </lineage>
</organism>
<dbReference type="GeneID" id="12446892"/>
<evidence type="ECO:0000313" key="5">
    <source>
        <dbReference type="EMBL" id="CCC40055.1"/>
    </source>
</evidence>
<dbReference type="RefSeq" id="WP_014555777.1">
    <property type="nucleotide sequence ID" value="NC_017459.1"/>
</dbReference>
<proteinExistence type="predicted"/>
<reference evidence="5 6" key="1">
    <citation type="journal article" date="2011" name="PLoS ONE">
        <title>Haloquadratum walsbyi: limited diversity in a global pond.</title>
        <authorList>
            <person name="Dyall-Smith M."/>
            <person name="Pfeiffer F."/>
            <person name="Klee K."/>
            <person name="Palm P."/>
            <person name="Gross K."/>
            <person name="Schuster S.C."/>
            <person name="Rampp M."/>
            <person name="Oesterhelt D."/>
        </authorList>
    </citation>
    <scope>NUCLEOTIDE SEQUENCE [LARGE SCALE GENOMIC DNA]</scope>
    <source>
        <strain evidence="6">DSM 16854 / JCM 12705 / C23</strain>
    </source>
</reference>
<dbReference type="InterPro" id="IPR011108">
    <property type="entry name" value="RMMBL"/>
</dbReference>
<dbReference type="InterPro" id="IPR050698">
    <property type="entry name" value="MBL"/>
</dbReference>
<dbReference type="CDD" id="cd16295">
    <property type="entry name" value="TTHA0252-CPSF-like_MBL-fold"/>
    <property type="match status" value="1"/>
</dbReference>
<dbReference type="InterPro" id="IPR036866">
    <property type="entry name" value="RibonucZ/Hydroxyglut_hydro"/>
</dbReference>
<dbReference type="SMART" id="SM01027">
    <property type="entry name" value="Beta-Casp"/>
    <property type="match status" value="1"/>
</dbReference>
<protein>
    <submittedName>
        <fullName evidence="5">Beta-lactamase domain protein</fullName>
    </submittedName>
</protein>
<dbReference type="HOGENOM" id="CLU_506813_0_0_2"/>
<dbReference type="GO" id="GO:0016787">
    <property type="term" value="F:hydrolase activity"/>
    <property type="evidence" value="ECO:0007669"/>
    <property type="project" value="UniProtKB-KW"/>
</dbReference>
<dbReference type="EMBL" id="FR746099">
    <property type="protein sequence ID" value="CCC40055.1"/>
    <property type="molecule type" value="Genomic_DNA"/>
</dbReference>
<evidence type="ECO:0000259" key="3">
    <source>
        <dbReference type="SMART" id="SM00849"/>
    </source>
</evidence>
<evidence type="ECO:0000259" key="4">
    <source>
        <dbReference type="SMART" id="SM01027"/>
    </source>
</evidence>
<feature type="region of interest" description="Disordered" evidence="2">
    <location>
        <begin position="479"/>
        <end position="517"/>
    </location>
</feature>
<feature type="compositionally biased region" description="Basic and acidic residues" evidence="2">
    <location>
        <begin position="506"/>
        <end position="517"/>
    </location>
</feature>
<dbReference type="PANTHER" id="PTHR11203">
    <property type="entry name" value="CLEAVAGE AND POLYADENYLATION SPECIFICITY FACTOR FAMILY MEMBER"/>
    <property type="match status" value="1"/>
</dbReference>
<dbReference type="PANTHER" id="PTHR11203:SF37">
    <property type="entry name" value="INTEGRATOR COMPLEX SUBUNIT 11"/>
    <property type="match status" value="1"/>
</dbReference>
<feature type="domain" description="Metallo-beta-lactamase" evidence="3">
    <location>
        <begin position="16"/>
        <end position="228"/>
    </location>
</feature>
<dbReference type="Pfam" id="PF16661">
    <property type="entry name" value="Lactamase_B_6"/>
    <property type="match status" value="1"/>
</dbReference>
<dbReference type="Gene3D" id="3.40.50.10890">
    <property type="match status" value="1"/>
</dbReference>
<evidence type="ECO:0000256" key="1">
    <source>
        <dbReference type="ARBA" id="ARBA00022801"/>
    </source>
</evidence>
<feature type="compositionally biased region" description="Polar residues" evidence="2">
    <location>
        <begin position="494"/>
        <end position="505"/>
    </location>
</feature>
<dbReference type="OrthoDB" id="7155at2157"/>
<gene>
    <name evidence="5" type="ordered locus">Hqrw_2158</name>
</gene>
<keyword evidence="1" id="KW-0378">Hydrolase</keyword>
<evidence type="ECO:0000313" key="6">
    <source>
        <dbReference type="Proteomes" id="UP000007954"/>
    </source>
</evidence>